<evidence type="ECO:0000313" key="6">
    <source>
        <dbReference type="EMBL" id="MRX78400.1"/>
    </source>
</evidence>
<dbReference type="Gene3D" id="3.40.190.290">
    <property type="match status" value="1"/>
</dbReference>
<evidence type="ECO:0000259" key="5">
    <source>
        <dbReference type="PROSITE" id="PS50931"/>
    </source>
</evidence>
<accession>A0A7K0G4M3</accession>
<evidence type="ECO:0000256" key="3">
    <source>
        <dbReference type="ARBA" id="ARBA00023125"/>
    </source>
</evidence>
<evidence type="ECO:0000313" key="7">
    <source>
        <dbReference type="Proteomes" id="UP000487757"/>
    </source>
</evidence>
<comment type="caution">
    <text evidence="6">The sequence shown here is derived from an EMBL/GenBank/DDBJ whole genome shotgun (WGS) entry which is preliminary data.</text>
</comment>
<dbReference type="Gene3D" id="1.10.10.10">
    <property type="entry name" value="Winged helix-like DNA-binding domain superfamily/Winged helix DNA-binding domain"/>
    <property type="match status" value="1"/>
</dbReference>
<dbReference type="PROSITE" id="PS50931">
    <property type="entry name" value="HTH_LYSR"/>
    <property type="match status" value="1"/>
</dbReference>
<dbReference type="PANTHER" id="PTHR30126">
    <property type="entry name" value="HTH-TYPE TRANSCRIPTIONAL REGULATOR"/>
    <property type="match status" value="1"/>
</dbReference>
<sequence>MNINDLKIFESVASNASFTKAAEDMYTVQSNITARIKALEEELKINLFTRTSRKVVLTEAGEIFLTYSRKINHLLDEAKQELNSTDKLSGMLKIGCIETTMALKIPGVINLFTDKYPGVTLNFTSGNSTKLLNDLLNRKLDAAFVVAPVVIPELSTQIIKKEKLVIITSKSYRNIKDLEKQPVKIIVFDQGCSYRPRLEIWLNNKGITSYQCIILNTLEGIINFVEAGIGITILPDELINKLYYNRELVTYPVEGDLGKLTTVIAYRNDTVLSKAAQVFMALF</sequence>
<dbReference type="PRINTS" id="PR00039">
    <property type="entry name" value="HTHLYSR"/>
</dbReference>
<dbReference type="EMBL" id="WKKH01000050">
    <property type="protein sequence ID" value="MRX78400.1"/>
    <property type="molecule type" value="Genomic_DNA"/>
</dbReference>
<evidence type="ECO:0000256" key="4">
    <source>
        <dbReference type="ARBA" id="ARBA00023163"/>
    </source>
</evidence>
<keyword evidence="2" id="KW-0805">Transcription regulation</keyword>
<dbReference type="FunFam" id="1.10.10.10:FF:000001">
    <property type="entry name" value="LysR family transcriptional regulator"/>
    <property type="match status" value="1"/>
</dbReference>
<dbReference type="Proteomes" id="UP000487757">
    <property type="component" value="Unassembled WGS sequence"/>
</dbReference>
<comment type="similarity">
    <text evidence="1">Belongs to the LysR transcriptional regulatory family.</text>
</comment>
<reference evidence="6 7" key="1">
    <citation type="submission" date="2019-11" db="EMBL/GenBank/DDBJ databases">
        <title>Pedobacter petrophilus genome.</title>
        <authorList>
            <person name="Feldbauer M.J."/>
            <person name="Newman J.D."/>
        </authorList>
    </citation>
    <scope>NUCLEOTIDE SEQUENCE [LARGE SCALE GENOMIC DNA]</scope>
    <source>
        <strain evidence="6 7">LMG 29686</strain>
    </source>
</reference>
<keyword evidence="4" id="KW-0804">Transcription</keyword>
<dbReference type="RefSeq" id="WP_154282804.1">
    <property type="nucleotide sequence ID" value="NZ_JBHUJQ010000001.1"/>
</dbReference>
<dbReference type="Pfam" id="PF00126">
    <property type="entry name" value="HTH_1"/>
    <property type="match status" value="1"/>
</dbReference>
<dbReference type="OrthoDB" id="9803735at2"/>
<evidence type="ECO:0000256" key="1">
    <source>
        <dbReference type="ARBA" id="ARBA00009437"/>
    </source>
</evidence>
<gene>
    <name evidence="6" type="ORF">GJU39_20160</name>
</gene>
<dbReference type="InterPro" id="IPR000847">
    <property type="entry name" value="LysR_HTH_N"/>
</dbReference>
<keyword evidence="7" id="KW-1185">Reference proteome</keyword>
<dbReference type="PANTHER" id="PTHR30126:SF40">
    <property type="entry name" value="HTH-TYPE TRANSCRIPTIONAL REGULATOR GLTR"/>
    <property type="match status" value="1"/>
</dbReference>
<feature type="domain" description="HTH lysR-type" evidence="5">
    <location>
        <begin position="1"/>
        <end position="58"/>
    </location>
</feature>
<dbReference type="InterPro" id="IPR036390">
    <property type="entry name" value="WH_DNA-bd_sf"/>
</dbReference>
<evidence type="ECO:0000256" key="2">
    <source>
        <dbReference type="ARBA" id="ARBA00023015"/>
    </source>
</evidence>
<dbReference type="Pfam" id="PF03466">
    <property type="entry name" value="LysR_substrate"/>
    <property type="match status" value="1"/>
</dbReference>
<proteinExistence type="inferred from homology"/>
<name>A0A7K0G4M3_9SPHI</name>
<dbReference type="InterPro" id="IPR036388">
    <property type="entry name" value="WH-like_DNA-bd_sf"/>
</dbReference>
<dbReference type="GO" id="GO:0000976">
    <property type="term" value="F:transcription cis-regulatory region binding"/>
    <property type="evidence" value="ECO:0007669"/>
    <property type="project" value="TreeGrafter"/>
</dbReference>
<dbReference type="SUPFAM" id="SSF46785">
    <property type="entry name" value="Winged helix' DNA-binding domain"/>
    <property type="match status" value="1"/>
</dbReference>
<dbReference type="SUPFAM" id="SSF53850">
    <property type="entry name" value="Periplasmic binding protein-like II"/>
    <property type="match status" value="1"/>
</dbReference>
<dbReference type="AlphaFoldDB" id="A0A7K0G4M3"/>
<keyword evidence="3" id="KW-0238">DNA-binding</keyword>
<dbReference type="GO" id="GO:0003700">
    <property type="term" value="F:DNA-binding transcription factor activity"/>
    <property type="evidence" value="ECO:0007669"/>
    <property type="project" value="InterPro"/>
</dbReference>
<protein>
    <submittedName>
        <fullName evidence="6">LysR family transcriptional regulator</fullName>
    </submittedName>
</protein>
<organism evidence="6 7">
    <name type="scientific">Pedobacter petrophilus</name>
    <dbReference type="NCBI Taxonomy" id="1908241"/>
    <lineage>
        <taxon>Bacteria</taxon>
        <taxon>Pseudomonadati</taxon>
        <taxon>Bacteroidota</taxon>
        <taxon>Sphingobacteriia</taxon>
        <taxon>Sphingobacteriales</taxon>
        <taxon>Sphingobacteriaceae</taxon>
        <taxon>Pedobacter</taxon>
    </lineage>
</organism>
<dbReference type="InterPro" id="IPR005119">
    <property type="entry name" value="LysR_subst-bd"/>
</dbReference>